<dbReference type="RefSeq" id="WP_310061060.1">
    <property type="nucleotide sequence ID" value="NZ_JAVDVY010000001.1"/>
</dbReference>
<proteinExistence type="predicted"/>
<organism evidence="2 3">
    <name type="scientific">Lysobacter niastensis</name>
    <dbReference type="NCBI Taxonomy" id="380629"/>
    <lineage>
        <taxon>Bacteria</taxon>
        <taxon>Pseudomonadati</taxon>
        <taxon>Pseudomonadota</taxon>
        <taxon>Gammaproteobacteria</taxon>
        <taxon>Lysobacterales</taxon>
        <taxon>Lysobacteraceae</taxon>
        <taxon>Lysobacter</taxon>
    </lineage>
</organism>
<dbReference type="Proteomes" id="UP001251524">
    <property type="component" value="Unassembled WGS sequence"/>
</dbReference>
<protein>
    <submittedName>
        <fullName evidence="2">Uncharacterized protein</fullName>
    </submittedName>
</protein>
<feature type="chain" id="PRO_5045999806" evidence="1">
    <location>
        <begin position="29"/>
        <end position="130"/>
    </location>
</feature>
<dbReference type="EMBL" id="JAVDVY010000001">
    <property type="protein sequence ID" value="MDR7134613.1"/>
    <property type="molecule type" value="Genomic_DNA"/>
</dbReference>
<accession>A0ABU1WAM4</accession>
<evidence type="ECO:0000256" key="1">
    <source>
        <dbReference type="SAM" id="SignalP"/>
    </source>
</evidence>
<evidence type="ECO:0000313" key="3">
    <source>
        <dbReference type="Proteomes" id="UP001251524"/>
    </source>
</evidence>
<sequence length="130" mass="13034">MRPTHFIPISAAIMISAAAAVSAGTARAEQPQLLPELAQEPAQAALGSPIALGALDALRGGATTVDNDILVDGNVQDNTADHVLTGNNTVDAGSFANASGISTVIQNTGANVLIQNATIVNVQFAPPPSP</sequence>
<name>A0ABU1WAM4_9GAMM</name>
<evidence type="ECO:0000313" key="2">
    <source>
        <dbReference type="EMBL" id="MDR7134613.1"/>
    </source>
</evidence>
<reference evidence="2 3" key="1">
    <citation type="submission" date="2023-07" db="EMBL/GenBank/DDBJ databases">
        <title>Sorghum-associated microbial communities from plants grown in Nebraska, USA.</title>
        <authorList>
            <person name="Schachtman D."/>
        </authorList>
    </citation>
    <scope>NUCLEOTIDE SEQUENCE [LARGE SCALE GENOMIC DNA]</scope>
    <source>
        <strain evidence="2 3">BE198</strain>
    </source>
</reference>
<comment type="caution">
    <text evidence="2">The sequence shown here is derived from an EMBL/GenBank/DDBJ whole genome shotgun (WGS) entry which is preliminary data.</text>
</comment>
<keyword evidence="3" id="KW-1185">Reference proteome</keyword>
<feature type="signal peptide" evidence="1">
    <location>
        <begin position="1"/>
        <end position="28"/>
    </location>
</feature>
<gene>
    <name evidence="2" type="ORF">J2X06_001797</name>
</gene>
<keyword evidence="1" id="KW-0732">Signal</keyword>